<accession>A0A7Y2W9W6</accession>
<protein>
    <submittedName>
        <fullName evidence="1">Uncharacterized protein</fullName>
    </submittedName>
</protein>
<gene>
    <name evidence="1" type="ORF">HLI17_34375</name>
</gene>
<evidence type="ECO:0000313" key="1">
    <source>
        <dbReference type="EMBL" id="NNH68252.1"/>
    </source>
</evidence>
<dbReference type="AlphaFoldDB" id="A0A7Y2W9W6"/>
<name>A0A7Y2W9W6_9HYPH</name>
<reference evidence="1 2" key="1">
    <citation type="submission" date="2020-04" db="EMBL/GenBank/DDBJ databases">
        <title>Rhizobium bacterial biofertilizers improve the content of phenolic compounds of Lactuca sativa L. under non-saline and saline-stress conditions.</title>
        <authorList>
            <person name="Ayuso-Calles M."/>
            <person name="Garcia-Estevez I."/>
            <person name="Jimenez-Gomez A."/>
            <person name="Flores-Felix J.D."/>
            <person name="Escribano-Bailon M."/>
            <person name="Rivas R."/>
        </authorList>
    </citation>
    <scope>NUCLEOTIDE SEQUENCE [LARGE SCALE GENOMIC DNA]</scope>
    <source>
        <strain evidence="1 2">GPTR02</strain>
    </source>
</reference>
<dbReference type="RefSeq" id="WP_170283137.1">
    <property type="nucleotide sequence ID" value="NZ_JABEQY010000084.1"/>
</dbReference>
<proteinExistence type="predicted"/>
<organism evidence="1 2">
    <name type="scientific">Rhizobium laguerreae</name>
    <dbReference type="NCBI Taxonomy" id="1076926"/>
    <lineage>
        <taxon>Bacteria</taxon>
        <taxon>Pseudomonadati</taxon>
        <taxon>Pseudomonadota</taxon>
        <taxon>Alphaproteobacteria</taxon>
        <taxon>Hyphomicrobiales</taxon>
        <taxon>Rhizobiaceae</taxon>
        <taxon>Rhizobium/Agrobacterium group</taxon>
        <taxon>Rhizobium</taxon>
    </lineage>
</organism>
<evidence type="ECO:0000313" key="2">
    <source>
        <dbReference type="Proteomes" id="UP000530654"/>
    </source>
</evidence>
<dbReference type="Proteomes" id="UP000530654">
    <property type="component" value="Unassembled WGS sequence"/>
</dbReference>
<sequence>MSVERLVPDEFYWARPIKGEGGKSTVVRVSAIFGEEPEFWTLMVPGSDQHHMPGDFEIIAKIERPAEYFMRHAAE</sequence>
<dbReference type="EMBL" id="JABEQY010000084">
    <property type="protein sequence ID" value="NNH68252.1"/>
    <property type="molecule type" value="Genomic_DNA"/>
</dbReference>
<comment type="caution">
    <text evidence="1">The sequence shown here is derived from an EMBL/GenBank/DDBJ whole genome shotgun (WGS) entry which is preliminary data.</text>
</comment>